<keyword evidence="1" id="KW-0812">Transmembrane</keyword>
<feature type="transmembrane region" description="Helical" evidence="1">
    <location>
        <begin position="118"/>
        <end position="139"/>
    </location>
</feature>
<keyword evidence="1" id="KW-1133">Transmembrane helix</keyword>
<comment type="caution">
    <text evidence="2">The sequence shown here is derived from an EMBL/GenBank/DDBJ whole genome shotgun (WGS) entry which is preliminary data.</text>
</comment>
<accession>A0A175K2E1</accession>
<dbReference type="VEuPathDB" id="AmoebaDB:EHI_202600"/>
<dbReference type="EMBL" id="BDEQ01000001">
    <property type="protein sequence ID" value="GAT99753.1"/>
    <property type="molecule type" value="Genomic_DNA"/>
</dbReference>
<evidence type="ECO:0000256" key="1">
    <source>
        <dbReference type="SAM" id="Phobius"/>
    </source>
</evidence>
<dbReference type="VEuPathDB" id="AmoebaDB:EHI5A_036540"/>
<organism evidence="2 3">
    <name type="scientific">Entamoeba histolytica</name>
    <dbReference type="NCBI Taxonomy" id="5759"/>
    <lineage>
        <taxon>Eukaryota</taxon>
        <taxon>Amoebozoa</taxon>
        <taxon>Evosea</taxon>
        <taxon>Archamoebae</taxon>
        <taxon>Mastigamoebida</taxon>
        <taxon>Entamoebidae</taxon>
        <taxon>Entamoeba</taxon>
    </lineage>
</organism>
<dbReference type="VEuPathDB" id="AmoebaDB:EHI7A_041070"/>
<proteinExistence type="predicted"/>
<evidence type="ECO:0000313" key="3">
    <source>
        <dbReference type="Proteomes" id="UP000078387"/>
    </source>
</evidence>
<dbReference type="VEuPathDB" id="AmoebaDB:KM1_070730"/>
<gene>
    <name evidence="2" type="ORF">CL6EHI_202600</name>
</gene>
<feature type="transmembrane region" description="Helical" evidence="1">
    <location>
        <begin position="12"/>
        <end position="33"/>
    </location>
</feature>
<feature type="transmembrane region" description="Helical" evidence="1">
    <location>
        <begin position="86"/>
        <end position="111"/>
    </location>
</feature>
<dbReference type="AlphaFoldDB" id="A0A175K2E1"/>
<dbReference type="VEuPathDB" id="AmoebaDB:EHI8A_039800"/>
<feature type="transmembrane region" description="Helical" evidence="1">
    <location>
        <begin position="176"/>
        <end position="195"/>
    </location>
</feature>
<evidence type="ECO:0000313" key="2">
    <source>
        <dbReference type="EMBL" id="GAT99753.1"/>
    </source>
</evidence>
<protein>
    <submittedName>
        <fullName evidence="2">Uncharacterized protein</fullName>
    </submittedName>
</protein>
<reference evidence="2 3" key="1">
    <citation type="submission" date="2016-05" db="EMBL/GenBank/DDBJ databases">
        <title>First whole genome sequencing of Entamoeba histolytica HM1:IMSS-clone-6.</title>
        <authorList>
            <person name="Mukherjee Avik.K."/>
            <person name="Izumyama S."/>
            <person name="Nakada-Tsukui K."/>
            <person name="Nozaki T."/>
        </authorList>
    </citation>
    <scope>NUCLEOTIDE SEQUENCE [LARGE SCALE GENOMIC DNA]</scope>
    <source>
        <strain evidence="2 3">HM1:IMSS clone 6</strain>
    </source>
</reference>
<sequence length="259" mass="29092">MKKFLAYLARYGTPVCLTISGILSVLVIIPFGFGLPSHTFDEKTNTNLAGKNTGKLSCSDYFIDNTHAIYYTLPNIDYHFQCGYSVFNIILTFLFEIISVVEIVLFWVFVLVWRKKKLITFIVYCCLLVPIIMQCYLLVHHCSEIHEGRKSCRKAKVDAQAECSILPFVFTPVVDSFNVVFLFIGTGLGTVLYFCRPRVNKALDVGSTDGEYKKGLVEGKKGKSKKVEEEEEDPIKDIKNAATGIAVSGMIDFTKFASK</sequence>
<dbReference type="Proteomes" id="UP000078387">
    <property type="component" value="Unassembled WGS sequence"/>
</dbReference>
<keyword evidence="1" id="KW-0472">Membrane</keyword>
<name>A0A175K2E1_ENTHI</name>